<dbReference type="Proteomes" id="UP000033874">
    <property type="component" value="Unassembled WGS sequence"/>
</dbReference>
<organism evidence="1 2">
    <name type="scientific">Sphingobium chungbukense</name>
    <dbReference type="NCBI Taxonomy" id="56193"/>
    <lineage>
        <taxon>Bacteria</taxon>
        <taxon>Pseudomonadati</taxon>
        <taxon>Pseudomonadota</taxon>
        <taxon>Alphaproteobacteria</taxon>
        <taxon>Sphingomonadales</taxon>
        <taxon>Sphingomonadaceae</taxon>
        <taxon>Sphingobium</taxon>
    </lineage>
</organism>
<protein>
    <recommendedName>
        <fullName evidence="3">Phenol degradation protein meta</fullName>
    </recommendedName>
</protein>
<evidence type="ECO:0008006" key="3">
    <source>
        <dbReference type="Google" id="ProtNLM"/>
    </source>
</evidence>
<dbReference type="EMBL" id="LBIC01000010">
    <property type="protein sequence ID" value="KKW90366.1"/>
    <property type="molecule type" value="Genomic_DNA"/>
</dbReference>
<keyword evidence="2" id="KW-1185">Reference proteome</keyword>
<dbReference type="PATRIC" id="fig|56193.3.peg.4293"/>
<evidence type="ECO:0000313" key="1">
    <source>
        <dbReference type="EMBL" id="KKW90366.1"/>
    </source>
</evidence>
<reference evidence="1 2" key="1">
    <citation type="submission" date="2015-04" db="EMBL/GenBank/DDBJ databases">
        <title>Genome sequence of aromatic hydrocarbons-degrading Sphingobium chungbukense DJ77.</title>
        <authorList>
            <person name="Kim Y.-C."/>
            <person name="Chae J.-C."/>
        </authorList>
    </citation>
    <scope>NUCLEOTIDE SEQUENCE [LARGE SCALE GENOMIC DNA]</scope>
    <source>
        <strain evidence="1 2">DJ77</strain>
    </source>
</reference>
<dbReference type="AlphaFoldDB" id="A0A0M3AN56"/>
<dbReference type="Pfam" id="PF13557">
    <property type="entry name" value="Phenol_MetA_deg"/>
    <property type="match status" value="1"/>
</dbReference>
<comment type="caution">
    <text evidence="1">The sequence shown here is derived from an EMBL/GenBank/DDBJ whole genome shotgun (WGS) entry which is preliminary data.</text>
</comment>
<evidence type="ECO:0000313" key="2">
    <source>
        <dbReference type="Proteomes" id="UP000033874"/>
    </source>
</evidence>
<sequence>MAGAMPEKGDTWFQDYLAYYNAGKFTDRNGNDAVPDFKADVVVNAMRVVHKWDAQIGPFEVMSGIVLPVVHQTIRTPLGRDRDLGLAYVEIQPIYLAYTSPDKKFMGYAGVDVYFPNNNKVSYNYHSFNPTAYMTWFPTPKLELSAAVGVELHSKLKSSDYTSGNLFYSDWGINYKVLDKVPGFSAGVGGYVVTQLTDDKLNGVRLPDGNRQRGFGIGPQIAYGTSRAAFGLKWQHEFGTENRPEGDKFWLQLMIPLKR</sequence>
<gene>
    <name evidence="1" type="ORF">YP76_20435</name>
</gene>
<accession>A0A0M3AN56</accession>
<dbReference type="InterPro" id="IPR025737">
    <property type="entry name" value="FApF"/>
</dbReference>
<name>A0A0M3AN56_9SPHN</name>
<proteinExistence type="predicted"/>
<dbReference type="STRING" id="56193.YP76_20435"/>